<dbReference type="Pfam" id="PF14031">
    <property type="entry name" value="D-ser_dehydrat"/>
    <property type="match status" value="1"/>
</dbReference>
<dbReference type="RefSeq" id="WP_110465813.1">
    <property type="nucleotide sequence ID" value="NZ_JAMOFZ010000013.1"/>
</dbReference>
<reference evidence="4 5" key="1">
    <citation type="submission" date="2018-06" db="EMBL/GenBank/DDBJ databases">
        <title>Genomic Encyclopedia of Type Strains, Phase III (KMG-III): the genomes of soil and plant-associated and newly described type strains.</title>
        <authorList>
            <person name="Whitman W."/>
        </authorList>
    </citation>
    <scope>NUCLEOTIDE SEQUENCE [LARGE SCALE GENOMIC DNA]</scope>
    <source>
        <strain evidence="4 5">CECT 7646</strain>
    </source>
</reference>
<evidence type="ECO:0000313" key="4">
    <source>
        <dbReference type="EMBL" id="PYE76327.1"/>
    </source>
</evidence>
<protein>
    <submittedName>
        <fullName evidence="4">D-serine deaminase-like pyridoxal phosphate-dependent protein</fullName>
    </submittedName>
</protein>
<dbReference type="EMBL" id="QJTC01000013">
    <property type="protein sequence ID" value="PYE76327.1"/>
    <property type="molecule type" value="Genomic_DNA"/>
</dbReference>
<proteinExistence type="inferred from homology"/>
<dbReference type="InterPro" id="IPR001608">
    <property type="entry name" value="Ala_racemase_N"/>
</dbReference>
<dbReference type="SUPFAM" id="SSF51419">
    <property type="entry name" value="PLP-binding barrel"/>
    <property type="match status" value="1"/>
</dbReference>
<name>A0A318SFN3_9BURK</name>
<dbReference type="InterPro" id="IPR051466">
    <property type="entry name" value="D-amino_acid_metab_enzyme"/>
</dbReference>
<dbReference type="SMART" id="SM01119">
    <property type="entry name" value="D-ser_dehydrat"/>
    <property type="match status" value="1"/>
</dbReference>
<dbReference type="AlphaFoldDB" id="A0A318SFN3"/>
<dbReference type="GO" id="GO:0036088">
    <property type="term" value="P:D-serine catabolic process"/>
    <property type="evidence" value="ECO:0007669"/>
    <property type="project" value="TreeGrafter"/>
</dbReference>
<gene>
    <name evidence="4" type="ORF">DFQ15_11315</name>
</gene>
<accession>A0A318SFN3</accession>
<evidence type="ECO:0000256" key="2">
    <source>
        <dbReference type="ARBA" id="ARBA00023239"/>
    </source>
</evidence>
<dbReference type="InterPro" id="IPR026956">
    <property type="entry name" value="D-ser_dehydrat-like_dom"/>
</dbReference>
<dbReference type="PANTHER" id="PTHR28004">
    <property type="entry name" value="ZGC:162816-RELATED"/>
    <property type="match status" value="1"/>
</dbReference>
<dbReference type="Gene3D" id="2.40.37.20">
    <property type="entry name" value="D-serine dehydratase-like domain"/>
    <property type="match status" value="1"/>
</dbReference>
<dbReference type="GO" id="GO:0008721">
    <property type="term" value="F:D-serine ammonia-lyase activity"/>
    <property type="evidence" value="ECO:0007669"/>
    <property type="project" value="TreeGrafter"/>
</dbReference>
<evidence type="ECO:0000256" key="1">
    <source>
        <dbReference type="ARBA" id="ARBA00005323"/>
    </source>
</evidence>
<sequence length="388" mass="41167">MRPPADLETPLLLLDEARMQHNIDRMQSRMDALGVRFRPHAKTSKCAEVVRRQIAAGARGITVSTLKEAERFFAAGIDDILYAVAIAPAKFAHALRLARAGLRLTLLVESVAAAEQLSAFGMAEGHGFDVLIEVDTDGHRSGIAPQDPRLLAVAAALRTDAAGHGARLAGVLTHAGSSYDLRTPEALEAMAEQERAGCVTAAEALRAAGHVCAVVSVGSTPTALSARHLEGVTEVRAGVYVFFDLVMAGTGVCRPDEIALSVLCTVIGHRAENGWVITDAGWMAMSRDRGTQKQAHDYGYGLVCDADGRPLPGLAFDAANQEHGVLQWAGGDEDDGRALAERFPLGAQLRIVPNHACATGAQHPAYHLLPAAGGAGDELPRWERFSGW</sequence>
<keyword evidence="2" id="KW-0456">Lyase</keyword>
<dbReference type="Proteomes" id="UP000247540">
    <property type="component" value="Unassembled WGS sequence"/>
</dbReference>
<evidence type="ECO:0000259" key="3">
    <source>
        <dbReference type="SMART" id="SM01119"/>
    </source>
</evidence>
<keyword evidence="5" id="KW-1185">Reference proteome</keyword>
<comment type="caution">
    <text evidence="4">The sequence shown here is derived from an EMBL/GenBank/DDBJ whole genome shotgun (WGS) entry which is preliminary data.</text>
</comment>
<dbReference type="PANTHER" id="PTHR28004:SF2">
    <property type="entry name" value="D-SERINE DEHYDRATASE"/>
    <property type="match status" value="1"/>
</dbReference>
<dbReference type="Pfam" id="PF01168">
    <property type="entry name" value="Ala_racemase_N"/>
    <property type="match status" value="1"/>
</dbReference>
<organism evidence="4 5">
    <name type="scientific">Xylophilus ampelinus</name>
    <dbReference type="NCBI Taxonomy" id="54067"/>
    <lineage>
        <taxon>Bacteria</taxon>
        <taxon>Pseudomonadati</taxon>
        <taxon>Pseudomonadota</taxon>
        <taxon>Betaproteobacteria</taxon>
        <taxon>Burkholderiales</taxon>
        <taxon>Xylophilus</taxon>
    </lineage>
</organism>
<dbReference type="InterPro" id="IPR042208">
    <property type="entry name" value="D-ser_dehydrat-like_sf"/>
</dbReference>
<dbReference type="Gene3D" id="3.20.20.10">
    <property type="entry name" value="Alanine racemase"/>
    <property type="match status" value="1"/>
</dbReference>
<feature type="domain" description="D-serine dehydratase-like" evidence="3">
    <location>
        <begin position="259"/>
        <end position="370"/>
    </location>
</feature>
<comment type="similarity">
    <text evidence="1">Belongs to the DSD1 family.</text>
</comment>
<dbReference type="OrthoDB" id="9772497at2"/>
<dbReference type="InterPro" id="IPR029066">
    <property type="entry name" value="PLP-binding_barrel"/>
</dbReference>
<evidence type="ECO:0000313" key="5">
    <source>
        <dbReference type="Proteomes" id="UP000247540"/>
    </source>
</evidence>